<proteinExistence type="predicted"/>
<evidence type="ECO:0000313" key="1">
    <source>
        <dbReference type="Ensembl" id="ENSXCOP00000005184.1"/>
    </source>
</evidence>
<dbReference type="InterPro" id="IPR036179">
    <property type="entry name" value="Ig-like_dom_sf"/>
</dbReference>
<reference evidence="1" key="1">
    <citation type="submission" date="2025-08" db="UniProtKB">
        <authorList>
            <consortium name="Ensembl"/>
        </authorList>
    </citation>
    <scope>IDENTIFICATION</scope>
</reference>
<dbReference type="AlphaFoldDB" id="A0A3B5LBD0"/>
<protein>
    <recommendedName>
        <fullName evidence="3">Immunoglobulin V-set domain-containing protein</fullName>
    </recommendedName>
</protein>
<evidence type="ECO:0000313" key="2">
    <source>
        <dbReference type="Proteomes" id="UP000261380"/>
    </source>
</evidence>
<dbReference type="Ensembl" id="ENSXCOT00000005245.1">
    <property type="protein sequence ID" value="ENSXCOP00000005184.1"/>
    <property type="gene ID" value="ENSXCOG00000004061.1"/>
</dbReference>
<accession>A0A3B5LBD0</accession>
<organism evidence="1 2">
    <name type="scientific">Xiphophorus couchianus</name>
    <name type="common">Monterrey platyfish</name>
    <dbReference type="NCBI Taxonomy" id="32473"/>
    <lineage>
        <taxon>Eukaryota</taxon>
        <taxon>Metazoa</taxon>
        <taxon>Chordata</taxon>
        <taxon>Craniata</taxon>
        <taxon>Vertebrata</taxon>
        <taxon>Euteleostomi</taxon>
        <taxon>Actinopterygii</taxon>
        <taxon>Neopterygii</taxon>
        <taxon>Teleostei</taxon>
        <taxon>Neoteleostei</taxon>
        <taxon>Acanthomorphata</taxon>
        <taxon>Ovalentaria</taxon>
        <taxon>Atherinomorphae</taxon>
        <taxon>Cyprinodontiformes</taxon>
        <taxon>Poeciliidae</taxon>
        <taxon>Poeciliinae</taxon>
        <taxon>Xiphophorus</taxon>
    </lineage>
</organism>
<evidence type="ECO:0008006" key="3">
    <source>
        <dbReference type="Google" id="ProtNLM"/>
    </source>
</evidence>
<dbReference type="Gene3D" id="2.60.40.10">
    <property type="entry name" value="Immunoglobulins"/>
    <property type="match status" value="1"/>
</dbReference>
<sequence>FFIFLCIKTISFEGDGRTHSDLTVADLTADDSGVYFCAARYAQCCGLTESQCKNKNNPPPHSVSFPPVVRLEYDQLLWEVNQMQT</sequence>
<dbReference type="SUPFAM" id="SSF48726">
    <property type="entry name" value="Immunoglobulin"/>
    <property type="match status" value="1"/>
</dbReference>
<dbReference type="InterPro" id="IPR013783">
    <property type="entry name" value="Ig-like_fold"/>
</dbReference>
<reference evidence="1" key="2">
    <citation type="submission" date="2025-09" db="UniProtKB">
        <authorList>
            <consortium name="Ensembl"/>
        </authorList>
    </citation>
    <scope>IDENTIFICATION</scope>
</reference>
<name>A0A3B5LBD0_9TELE</name>
<dbReference type="Proteomes" id="UP000261380">
    <property type="component" value="Unplaced"/>
</dbReference>
<keyword evidence="2" id="KW-1185">Reference proteome</keyword>